<dbReference type="RefSeq" id="WP_379592834.1">
    <property type="nucleotide sequence ID" value="NZ_JBHTKK010000016.1"/>
</dbReference>
<keyword evidence="4 10" id="KW-0285">Flavoprotein</keyword>
<dbReference type="SUPFAM" id="SSF51905">
    <property type="entry name" value="FAD/NAD(P)-binding domain"/>
    <property type="match status" value="1"/>
</dbReference>
<dbReference type="Pfam" id="PF21680">
    <property type="entry name" value="GIDA_C_1st"/>
    <property type="match status" value="1"/>
</dbReference>
<evidence type="ECO:0000256" key="10">
    <source>
        <dbReference type="HAMAP-Rule" id="MF_00129"/>
    </source>
</evidence>
<dbReference type="PRINTS" id="PR00411">
    <property type="entry name" value="PNDRDTASEI"/>
</dbReference>
<dbReference type="InterPro" id="IPR002218">
    <property type="entry name" value="MnmG-rel"/>
</dbReference>
<comment type="function">
    <text evidence="10">NAD-binding protein involved in the addition of a carboxymethylaminomethyl (cmnm) group at the wobble position (U34) of certain tRNAs, forming tRNA-cmnm(5)s(2)U34.</text>
</comment>
<sequence length="627" mass="69546">MTYNAGNYDVIVVGAGHAGIEAAYASARMGAKTLMLTLNLDMIAFMPCNPSIGGPAKGIVVREVDALGGIMGKIIDKSYIQMRMLNTRKGPAVQALRAQADKPVYMQEVKNIVENEENLTVRQGMVNSLIVEDGICKGVITESKAAYYAESVIVTTGTFMRGKVLMGDLEYESGPNNQRVSVKLSENLEELGFKLTRFKTGTPPRVNSHTIDYSKTEIQPGDENPKSFSYETTEVISDQIPCWLTYTNEFTHEVINENLTLSAMYSGMKRGTGPRYCPSIEDKIVRFNDKPRHQIFLEPEGRNTEEIYVQGLSTSLPESVQHEMVRSVPGLENAEIMRAGYAIEYDAVVPTQLWPTLETKRLPGLFTAGQINGTSGYEEAAGQGLMAGMNAAAKVTGKDPIILDRSQAYIGVMIDDLVTKGTSEPYRLLTSRAEYRLLLRHDNADMRLTEIGYDYGLISEERYAVFSAKKAQVEEEKKRLNKTVVKPTEEVQDIMKSAGGVPMKEAVKAYDLLKRPELTYDYIEKMIGQVDLSEEVKEQVAIQIKYEGYIKKATEQVDKMLKMEDKKIPADIDYDAINGIATEAIDRLKKVRPLSVGQASRISGVNPADISILLVYIEQGNIARVAN</sequence>
<keyword evidence="10" id="KW-0963">Cytoplasm</keyword>
<feature type="binding site" evidence="10">
    <location>
        <begin position="14"/>
        <end position="19"/>
    </location>
    <ligand>
        <name>FAD</name>
        <dbReference type="ChEBI" id="CHEBI:57692"/>
    </ligand>
</feature>
<dbReference type="PROSITE" id="PS01280">
    <property type="entry name" value="GIDA_1"/>
    <property type="match status" value="1"/>
</dbReference>
<dbReference type="HAMAP" id="MF_00129">
    <property type="entry name" value="MnmG_GidA"/>
    <property type="match status" value="1"/>
</dbReference>
<gene>
    <name evidence="10 12" type="primary">mnmG</name>
    <name evidence="10" type="synonym">gidA</name>
    <name evidence="12" type="ORF">ACFQ19_13245</name>
</gene>
<evidence type="ECO:0000256" key="3">
    <source>
        <dbReference type="ARBA" id="ARBA00020461"/>
    </source>
</evidence>
<evidence type="ECO:0000256" key="8">
    <source>
        <dbReference type="ARBA" id="ARBA00025948"/>
    </source>
</evidence>
<organism evidence="12 13">
    <name type="scientific">Oceanobacillus locisalsi</name>
    <dbReference type="NCBI Taxonomy" id="546107"/>
    <lineage>
        <taxon>Bacteria</taxon>
        <taxon>Bacillati</taxon>
        <taxon>Bacillota</taxon>
        <taxon>Bacilli</taxon>
        <taxon>Bacillales</taxon>
        <taxon>Bacillaceae</taxon>
        <taxon>Oceanobacillus</taxon>
    </lineage>
</organism>
<proteinExistence type="inferred from homology"/>
<comment type="subcellular location">
    <subcellularLocation>
        <location evidence="10">Cytoplasm</location>
    </subcellularLocation>
</comment>
<dbReference type="InterPro" id="IPR049312">
    <property type="entry name" value="GIDA_C_N"/>
</dbReference>
<evidence type="ECO:0000256" key="7">
    <source>
        <dbReference type="ARBA" id="ARBA00023027"/>
    </source>
</evidence>
<dbReference type="InterPro" id="IPR004416">
    <property type="entry name" value="MnmG"/>
</dbReference>
<evidence type="ECO:0000256" key="6">
    <source>
        <dbReference type="ARBA" id="ARBA00022827"/>
    </source>
</evidence>
<dbReference type="SMART" id="SM01228">
    <property type="entry name" value="GIDA_assoc_3"/>
    <property type="match status" value="1"/>
</dbReference>
<evidence type="ECO:0000256" key="5">
    <source>
        <dbReference type="ARBA" id="ARBA00022694"/>
    </source>
</evidence>
<evidence type="ECO:0000256" key="4">
    <source>
        <dbReference type="ARBA" id="ARBA00022630"/>
    </source>
</evidence>
<dbReference type="PANTHER" id="PTHR11806:SF0">
    <property type="entry name" value="PROTEIN MTO1 HOMOLOG, MITOCHONDRIAL"/>
    <property type="match status" value="1"/>
</dbReference>
<comment type="subunit">
    <text evidence="8 10">Homodimer. Heterotetramer of two MnmE and two MnmG subunits.</text>
</comment>
<accession>A0ABW3NJ61</accession>
<dbReference type="InterPro" id="IPR026904">
    <property type="entry name" value="MnmG_C"/>
</dbReference>
<evidence type="ECO:0000256" key="1">
    <source>
        <dbReference type="ARBA" id="ARBA00001974"/>
    </source>
</evidence>
<reference evidence="13" key="1">
    <citation type="journal article" date="2019" name="Int. J. Syst. Evol. Microbiol.">
        <title>The Global Catalogue of Microorganisms (GCM) 10K type strain sequencing project: providing services to taxonomists for standard genome sequencing and annotation.</title>
        <authorList>
            <consortium name="The Broad Institute Genomics Platform"/>
            <consortium name="The Broad Institute Genome Sequencing Center for Infectious Disease"/>
            <person name="Wu L."/>
            <person name="Ma J."/>
        </authorList>
    </citation>
    <scope>NUCLEOTIDE SEQUENCE [LARGE SCALE GENOMIC DNA]</scope>
    <source>
        <strain evidence="13">CCUG 56608</strain>
    </source>
</reference>
<dbReference type="Gene3D" id="3.50.50.60">
    <property type="entry name" value="FAD/NAD(P)-binding domain"/>
    <property type="match status" value="2"/>
</dbReference>
<dbReference type="InterPro" id="IPR040131">
    <property type="entry name" value="MnmG_N"/>
</dbReference>
<dbReference type="InterPro" id="IPR044920">
    <property type="entry name" value="MnmG_C_subdom_sf"/>
</dbReference>
<protein>
    <recommendedName>
        <fullName evidence="3 10">tRNA uridine 5-carboxymethylaminomethyl modification enzyme MnmG</fullName>
    </recommendedName>
    <alternativeName>
        <fullName evidence="9 10">Glucose-inhibited division protein A</fullName>
    </alternativeName>
</protein>
<feature type="binding site" evidence="10">
    <location>
        <position position="181"/>
    </location>
    <ligand>
        <name>FAD</name>
        <dbReference type="ChEBI" id="CHEBI:57692"/>
    </ligand>
</feature>
<dbReference type="EMBL" id="JBHTKK010000016">
    <property type="protein sequence ID" value="MFD1066989.1"/>
    <property type="molecule type" value="Genomic_DNA"/>
</dbReference>
<evidence type="ECO:0000313" key="12">
    <source>
        <dbReference type="EMBL" id="MFD1066989.1"/>
    </source>
</evidence>
<evidence type="ECO:0000256" key="9">
    <source>
        <dbReference type="ARBA" id="ARBA00031800"/>
    </source>
</evidence>
<dbReference type="Gene3D" id="1.10.150.570">
    <property type="entry name" value="GidA associated domain, C-terminal subdomain"/>
    <property type="match status" value="1"/>
</dbReference>
<keyword evidence="6 10" id="KW-0274">FAD</keyword>
<dbReference type="Pfam" id="PF13932">
    <property type="entry name" value="SAM_GIDA_C"/>
    <property type="match status" value="1"/>
</dbReference>
<evidence type="ECO:0000313" key="13">
    <source>
        <dbReference type="Proteomes" id="UP001597041"/>
    </source>
</evidence>
<dbReference type="InterPro" id="IPR036188">
    <property type="entry name" value="FAD/NAD-bd_sf"/>
</dbReference>
<comment type="cofactor">
    <cofactor evidence="1 10">
        <name>FAD</name>
        <dbReference type="ChEBI" id="CHEBI:57692"/>
    </cofactor>
</comment>
<dbReference type="PANTHER" id="PTHR11806">
    <property type="entry name" value="GLUCOSE INHIBITED DIVISION PROTEIN A"/>
    <property type="match status" value="1"/>
</dbReference>
<dbReference type="InterPro" id="IPR020595">
    <property type="entry name" value="MnmG-rel_CS"/>
</dbReference>
<comment type="caution">
    <text evidence="12">The sequence shown here is derived from an EMBL/GenBank/DDBJ whole genome shotgun (WGS) entry which is preliminary data.</text>
</comment>
<name>A0ABW3NJ61_9BACI</name>
<keyword evidence="13" id="KW-1185">Reference proteome</keyword>
<feature type="binding site" evidence="10">
    <location>
        <position position="370"/>
    </location>
    <ligand>
        <name>FAD</name>
        <dbReference type="ChEBI" id="CHEBI:57692"/>
    </ligand>
</feature>
<feature type="binding site" evidence="10">
    <location>
        <begin position="273"/>
        <end position="287"/>
    </location>
    <ligand>
        <name>NAD(+)</name>
        <dbReference type="ChEBI" id="CHEBI:57540"/>
    </ligand>
</feature>
<dbReference type="PROSITE" id="PS01281">
    <property type="entry name" value="GIDA_2"/>
    <property type="match status" value="1"/>
</dbReference>
<dbReference type="NCBIfam" id="TIGR00136">
    <property type="entry name" value="mnmG_gidA"/>
    <property type="match status" value="1"/>
</dbReference>
<dbReference type="Pfam" id="PF01134">
    <property type="entry name" value="GIDA"/>
    <property type="match status" value="1"/>
</dbReference>
<keyword evidence="5 10" id="KW-0819">tRNA processing</keyword>
<evidence type="ECO:0000259" key="11">
    <source>
        <dbReference type="SMART" id="SM01228"/>
    </source>
</evidence>
<evidence type="ECO:0000256" key="2">
    <source>
        <dbReference type="ARBA" id="ARBA00007653"/>
    </source>
</evidence>
<dbReference type="InterPro" id="IPR047001">
    <property type="entry name" value="MnmG_C_subdom"/>
</dbReference>
<keyword evidence="7 10" id="KW-0520">NAD</keyword>
<comment type="similarity">
    <text evidence="2 10">Belongs to the MnmG family.</text>
</comment>
<dbReference type="Gene3D" id="1.10.10.1800">
    <property type="entry name" value="tRNA uridine 5-carboxymethylaminomethyl modification enzyme MnmG/GidA"/>
    <property type="match status" value="1"/>
</dbReference>
<feature type="binding site" evidence="10">
    <location>
        <position position="126"/>
    </location>
    <ligand>
        <name>FAD</name>
        <dbReference type="ChEBI" id="CHEBI:57692"/>
    </ligand>
</feature>
<dbReference type="Proteomes" id="UP001597041">
    <property type="component" value="Unassembled WGS sequence"/>
</dbReference>
<feature type="domain" description="tRNA uridine 5-carboxymethylaminomethyl modification enzyme C-terminal subdomain" evidence="11">
    <location>
        <begin position="544"/>
        <end position="615"/>
    </location>
</feature>